<reference evidence="2 3" key="1">
    <citation type="journal article" date="2004" name="Nature">
        <title>Genome evolution in yeasts.</title>
        <authorList>
            <consortium name="Genolevures"/>
            <person name="Dujon B."/>
            <person name="Sherman D."/>
            <person name="Fischer G."/>
            <person name="Durrens P."/>
            <person name="Casaregola S."/>
            <person name="Lafontaine I."/>
            <person name="de Montigny J."/>
            <person name="Marck C."/>
            <person name="Neuveglise C."/>
            <person name="Talla E."/>
            <person name="Goffard N."/>
            <person name="Frangeul L."/>
            <person name="Aigle M."/>
            <person name="Anthouard V."/>
            <person name="Babour A."/>
            <person name="Barbe V."/>
            <person name="Barnay S."/>
            <person name="Blanchin S."/>
            <person name="Beckerich J.M."/>
            <person name="Beyne E."/>
            <person name="Bleykasten C."/>
            <person name="Boisrame A."/>
            <person name="Boyer J."/>
            <person name="Cattolico L."/>
            <person name="Confanioleri F."/>
            <person name="de Daruvar A."/>
            <person name="Despons L."/>
            <person name="Fabre E."/>
            <person name="Fairhead C."/>
            <person name="Ferry-Dumazet H."/>
            <person name="Groppi A."/>
            <person name="Hantraye F."/>
            <person name="Hennequin C."/>
            <person name="Jauniaux N."/>
            <person name="Joyet P."/>
            <person name="Kachouri R."/>
            <person name="Kerrest A."/>
            <person name="Koszul R."/>
            <person name="Lemaire M."/>
            <person name="Lesur I."/>
            <person name="Ma L."/>
            <person name="Muller H."/>
            <person name="Nicaud J.M."/>
            <person name="Nikolski M."/>
            <person name="Oztas S."/>
            <person name="Ozier-Kalogeropoulos O."/>
            <person name="Pellenz S."/>
            <person name="Potier S."/>
            <person name="Richard G.F."/>
            <person name="Straub M.L."/>
            <person name="Suleau A."/>
            <person name="Swennene D."/>
            <person name="Tekaia F."/>
            <person name="Wesolowski-Louvel M."/>
            <person name="Westhof E."/>
            <person name="Wirth B."/>
            <person name="Zeniou-Meyer M."/>
            <person name="Zivanovic I."/>
            <person name="Bolotin-Fukuhara M."/>
            <person name="Thierry A."/>
            <person name="Bouchier C."/>
            <person name="Caudron B."/>
            <person name="Scarpelli C."/>
            <person name="Gaillardin C."/>
            <person name="Weissenbach J."/>
            <person name="Wincker P."/>
            <person name="Souciet J.L."/>
        </authorList>
    </citation>
    <scope>NUCLEOTIDE SEQUENCE [LARGE SCALE GENOMIC DNA]</scope>
    <source>
        <strain evidence="3">ATCC 8585 / CBS 2359 / DSM 70799 / NBRC 1267 / NRRL Y-1140 / WM37</strain>
    </source>
</reference>
<sequence length="355" mass="39579">MDASAFEIDSGLTGIPSEDTAVGVSGGRVTNEESGKRLSGHDQQNGSMHHHNQTNGSIASKNDRRFIARDWFNINSDRDCELMQIFIDQLNSSNHVNYSKAYLLFKERTGFPFSDPKHMRKRMDQIVYTFKTQGEMLPENVKQIISEYNTALEAAKQRDSSNRKRLSLMEPLEIDDGNITGNSSDEDSHAMVSNSNKIGIRNNSLSSSSHFYHHNHHNPQQQRIHNDLHRLSSSNLIRKRKFSGTSSPTDDITNKTLNKINENVEKLTKMLESHDALLKKVVRYLDIQHSRTDDTESTQSDQNDGSNNAAAAAAAAAAAVSAASNVLNLNPSLSVPDIDPNHDPNVYSNGHVNQR</sequence>
<dbReference type="EMBL" id="CR382123">
    <property type="protein sequence ID" value="CAH01567.1"/>
    <property type="molecule type" value="Genomic_DNA"/>
</dbReference>
<feature type="region of interest" description="Disordered" evidence="1">
    <location>
        <begin position="290"/>
        <end position="309"/>
    </location>
</feature>
<proteinExistence type="predicted"/>
<accession>Q6CTM3</accession>
<dbReference type="HOGENOM" id="CLU_780896_0_0_1"/>
<gene>
    <name evidence="2" type="ORF">KLLA0_C11561g</name>
</gene>
<feature type="region of interest" description="Disordered" evidence="1">
    <location>
        <begin position="17"/>
        <end position="60"/>
    </location>
</feature>
<dbReference type="GeneID" id="2891915"/>
<name>Q6CTM3_KLULA</name>
<evidence type="ECO:0000256" key="1">
    <source>
        <dbReference type="SAM" id="MobiDB-lite"/>
    </source>
</evidence>
<dbReference type="Proteomes" id="UP000000598">
    <property type="component" value="Chromosome C"/>
</dbReference>
<dbReference type="PaxDb" id="284590-Q6CTM3"/>
<dbReference type="KEGG" id="kla:KLLA0_C11561g"/>
<dbReference type="InParanoid" id="Q6CTM3"/>
<dbReference type="AlphaFoldDB" id="Q6CTM3"/>
<feature type="compositionally biased region" description="Polar residues" evidence="1">
    <location>
        <begin position="297"/>
        <end position="306"/>
    </location>
</feature>
<protein>
    <submittedName>
        <fullName evidence="2">KLLA0C11561p</fullName>
    </submittedName>
</protein>
<evidence type="ECO:0000313" key="3">
    <source>
        <dbReference type="Proteomes" id="UP000000598"/>
    </source>
</evidence>
<keyword evidence="3" id="KW-1185">Reference proteome</keyword>
<feature type="compositionally biased region" description="Polar residues" evidence="1">
    <location>
        <begin position="346"/>
        <end position="355"/>
    </location>
</feature>
<evidence type="ECO:0000313" key="2">
    <source>
        <dbReference type="EMBL" id="CAH01567.1"/>
    </source>
</evidence>
<feature type="region of interest" description="Disordered" evidence="1">
    <location>
        <begin position="334"/>
        <end position="355"/>
    </location>
</feature>
<organism evidence="2 3">
    <name type="scientific">Kluyveromyces lactis (strain ATCC 8585 / CBS 2359 / DSM 70799 / NBRC 1267 / NRRL Y-1140 / WM37)</name>
    <name type="common">Yeast</name>
    <name type="synonym">Candida sphaerica</name>
    <dbReference type="NCBI Taxonomy" id="284590"/>
    <lineage>
        <taxon>Eukaryota</taxon>
        <taxon>Fungi</taxon>
        <taxon>Dikarya</taxon>
        <taxon>Ascomycota</taxon>
        <taxon>Saccharomycotina</taxon>
        <taxon>Saccharomycetes</taxon>
        <taxon>Saccharomycetales</taxon>
        <taxon>Saccharomycetaceae</taxon>
        <taxon>Kluyveromyces</taxon>
    </lineage>
</organism>
<feature type="compositionally biased region" description="Basic and acidic residues" evidence="1">
    <location>
        <begin position="30"/>
        <end position="40"/>
    </location>
</feature>
<dbReference type="RefSeq" id="XP_452716.1">
    <property type="nucleotide sequence ID" value="XM_452716.1"/>
</dbReference>
<feature type="compositionally biased region" description="Polar residues" evidence="1">
    <location>
        <begin position="41"/>
        <end position="60"/>
    </location>
</feature>